<dbReference type="EMBL" id="JAEQBW010000001">
    <property type="protein sequence ID" value="MBK6263465.1"/>
    <property type="molecule type" value="Genomic_DNA"/>
</dbReference>
<accession>A0A934WV56</accession>
<evidence type="ECO:0000313" key="3">
    <source>
        <dbReference type="Proteomes" id="UP000611723"/>
    </source>
</evidence>
<organism evidence="2 3">
    <name type="scientific">Marivirga aurantiaca</name>
    <dbReference type="NCBI Taxonomy" id="2802615"/>
    <lineage>
        <taxon>Bacteria</taxon>
        <taxon>Pseudomonadati</taxon>
        <taxon>Bacteroidota</taxon>
        <taxon>Cytophagia</taxon>
        <taxon>Cytophagales</taxon>
        <taxon>Marivirgaceae</taxon>
        <taxon>Marivirga</taxon>
    </lineage>
</organism>
<feature type="signal peptide" evidence="1">
    <location>
        <begin position="1"/>
        <end position="20"/>
    </location>
</feature>
<feature type="chain" id="PRO_5038033165" evidence="1">
    <location>
        <begin position="21"/>
        <end position="235"/>
    </location>
</feature>
<dbReference type="AlphaFoldDB" id="A0A934WV56"/>
<protein>
    <submittedName>
        <fullName evidence="2">Uncharacterized protein</fullName>
    </submittedName>
</protein>
<evidence type="ECO:0000256" key="1">
    <source>
        <dbReference type="SAM" id="SignalP"/>
    </source>
</evidence>
<dbReference type="RefSeq" id="WP_201429160.1">
    <property type="nucleotide sequence ID" value="NZ_JAEQBW010000001.1"/>
</dbReference>
<reference evidence="2" key="1">
    <citation type="submission" date="2021-01" db="EMBL/GenBank/DDBJ databases">
        <title>Marivirga aurantiaca sp. nov., isolated from intertidal surface sediments.</title>
        <authorList>
            <person name="Zhang M."/>
        </authorList>
    </citation>
    <scope>NUCLEOTIDE SEQUENCE</scope>
    <source>
        <strain evidence="2">S37H4</strain>
    </source>
</reference>
<keyword evidence="1" id="KW-0732">Signal</keyword>
<comment type="caution">
    <text evidence="2">The sequence shown here is derived from an EMBL/GenBank/DDBJ whole genome shotgun (WGS) entry which is preliminary data.</text>
</comment>
<proteinExistence type="predicted"/>
<dbReference type="Proteomes" id="UP000611723">
    <property type="component" value="Unassembled WGS sequence"/>
</dbReference>
<evidence type="ECO:0000313" key="2">
    <source>
        <dbReference type="EMBL" id="MBK6263465.1"/>
    </source>
</evidence>
<keyword evidence="3" id="KW-1185">Reference proteome</keyword>
<sequence length="235" mass="26685">MKNLLVVLLILIIVVSKSYAQSTVGGIAGKGMDMQTVPAGFVSQIDLADYSTEGSVYLFDDWKYGVLYFTNNQEFKCNLNVNLETSSVEVLVDKSIKVASPKYLTKIVVFNHLDTSDYVYETLMIDEKKIETYISPLFEGENFSVYKQFGVQLKESNYVPALDMGSKKDKYISDNHLLIKGGDNFFYVRGGKRKFASNFQHSDKILSFIKETALNHKNEKDLVKIVEYIDNITNQ</sequence>
<gene>
    <name evidence="2" type="ORF">JKA74_00345</name>
</gene>
<name>A0A934WV56_9BACT</name>